<sequence>MLAQFVADFESGFEDQESSMQFLEKLKNATSSFVFKIADNKIRKRLKYKSRKIDSLNIAETFFANDSYFGNLFMKSIDELNRLKRQRQMLEQVNSILDSIEKESVNKLN</sequence>
<gene>
    <name evidence="2" type="ORF">ES675_12840</name>
</gene>
<proteinExistence type="predicted"/>
<dbReference type="OrthoDB" id="821805at2"/>
<evidence type="ECO:0000313" key="2">
    <source>
        <dbReference type="EMBL" id="TYB72046.1"/>
    </source>
</evidence>
<dbReference type="EMBL" id="VSKL01000005">
    <property type="protein sequence ID" value="TYB72046.1"/>
    <property type="molecule type" value="Genomic_DNA"/>
</dbReference>
<keyword evidence="1" id="KW-0175">Coiled coil</keyword>
<keyword evidence="3" id="KW-1185">Reference proteome</keyword>
<dbReference type="AlphaFoldDB" id="A0A5D0QT89"/>
<dbReference type="RefSeq" id="WP_148367487.1">
    <property type="nucleotide sequence ID" value="NZ_VSKL01000005.1"/>
</dbReference>
<reference evidence="2 3" key="1">
    <citation type="submission" date="2019-08" db="EMBL/GenBank/DDBJ databases">
        <title>Genomes of Antarctic Bizionia species.</title>
        <authorList>
            <person name="Bowman J.P."/>
        </authorList>
    </citation>
    <scope>NUCLEOTIDE SEQUENCE [LARGE SCALE GENOMIC DNA]</scope>
    <source>
        <strain evidence="2 3">APA-1</strain>
    </source>
</reference>
<name>A0A5D0QT89_9FLAO</name>
<dbReference type="Proteomes" id="UP000324358">
    <property type="component" value="Unassembled WGS sequence"/>
</dbReference>
<evidence type="ECO:0000256" key="1">
    <source>
        <dbReference type="SAM" id="Coils"/>
    </source>
</evidence>
<evidence type="ECO:0000313" key="3">
    <source>
        <dbReference type="Proteomes" id="UP000324358"/>
    </source>
</evidence>
<organism evidence="2 3">
    <name type="scientific">Bizionia algoritergicola</name>
    <dbReference type="NCBI Taxonomy" id="291187"/>
    <lineage>
        <taxon>Bacteria</taxon>
        <taxon>Pseudomonadati</taxon>
        <taxon>Bacteroidota</taxon>
        <taxon>Flavobacteriia</taxon>
        <taxon>Flavobacteriales</taxon>
        <taxon>Flavobacteriaceae</taxon>
        <taxon>Bizionia</taxon>
    </lineage>
</organism>
<accession>A0A5D0QT89</accession>
<feature type="coiled-coil region" evidence="1">
    <location>
        <begin position="73"/>
        <end position="103"/>
    </location>
</feature>
<protein>
    <submittedName>
        <fullName evidence="2">Uncharacterized protein</fullName>
    </submittedName>
</protein>
<comment type="caution">
    <text evidence="2">The sequence shown here is derived from an EMBL/GenBank/DDBJ whole genome shotgun (WGS) entry which is preliminary data.</text>
</comment>